<reference evidence="3 4" key="1">
    <citation type="submission" date="2016-11" db="EMBL/GenBank/DDBJ databases">
        <authorList>
            <person name="Jaros S."/>
            <person name="Januszkiewicz K."/>
            <person name="Wedrychowicz H."/>
        </authorList>
    </citation>
    <scope>NUCLEOTIDE SEQUENCE [LARGE SCALE GENOMIC DNA]</scope>
    <source>
        <strain evidence="3 4">GAS499</strain>
    </source>
</reference>
<name>A0A1M6J547_9BRAD</name>
<feature type="region of interest" description="Disordered" evidence="1">
    <location>
        <begin position="57"/>
        <end position="79"/>
    </location>
</feature>
<gene>
    <name evidence="3" type="ORF">SAMN05444159_0564</name>
</gene>
<evidence type="ECO:0008006" key="5">
    <source>
        <dbReference type="Google" id="ProtNLM"/>
    </source>
</evidence>
<keyword evidence="2" id="KW-0732">Signal</keyword>
<evidence type="ECO:0000256" key="1">
    <source>
        <dbReference type="SAM" id="MobiDB-lite"/>
    </source>
</evidence>
<proteinExistence type="predicted"/>
<evidence type="ECO:0000313" key="3">
    <source>
        <dbReference type="EMBL" id="SHJ41826.1"/>
    </source>
</evidence>
<feature type="compositionally biased region" description="Polar residues" evidence="1">
    <location>
        <begin position="62"/>
        <end position="71"/>
    </location>
</feature>
<dbReference type="OrthoDB" id="8129627at2"/>
<evidence type="ECO:0000256" key="2">
    <source>
        <dbReference type="SAM" id="SignalP"/>
    </source>
</evidence>
<dbReference type="AlphaFoldDB" id="A0A1M6J547"/>
<protein>
    <recommendedName>
        <fullName evidence="5">DUF2946 family protein</fullName>
    </recommendedName>
</protein>
<accession>A0A1M6J547</accession>
<dbReference type="RefSeq" id="WP_079536654.1">
    <property type="nucleotide sequence ID" value="NZ_LT670844.1"/>
</dbReference>
<evidence type="ECO:0000313" key="4">
    <source>
        <dbReference type="Proteomes" id="UP000189935"/>
    </source>
</evidence>
<dbReference type="EMBL" id="LT670844">
    <property type="protein sequence ID" value="SHJ41826.1"/>
    <property type="molecule type" value="Genomic_DNA"/>
</dbReference>
<dbReference type="Pfam" id="PF11162">
    <property type="entry name" value="DUF2946"/>
    <property type="match status" value="1"/>
</dbReference>
<dbReference type="InterPro" id="IPR021333">
    <property type="entry name" value="DUF2946"/>
</dbReference>
<feature type="chain" id="PRO_5013178147" description="DUF2946 family protein" evidence="2">
    <location>
        <begin position="38"/>
        <end position="137"/>
    </location>
</feature>
<organism evidence="3 4">
    <name type="scientific">Bradyrhizobium lablabi</name>
    <dbReference type="NCBI Taxonomy" id="722472"/>
    <lineage>
        <taxon>Bacteria</taxon>
        <taxon>Pseudomonadati</taxon>
        <taxon>Pseudomonadota</taxon>
        <taxon>Alphaproteobacteria</taxon>
        <taxon>Hyphomicrobiales</taxon>
        <taxon>Nitrobacteraceae</taxon>
        <taxon>Bradyrhizobium</taxon>
    </lineage>
</organism>
<sequence length="137" mass="14387">MKWFRSHIKAGSRLALFALAVQFGLAFGHFHSLAAQAAPAIQSGATQSEYPTAVDLTAPDAVSQSGQQQPGSDHDQSSGDACAICAVIALANTVLFATPPLLLLPQAVEFLYLTADAEFVHLNSARVAFQPRAPPVS</sequence>
<dbReference type="Proteomes" id="UP000189935">
    <property type="component" value="Chromosome I"/>
</dbReference>
<feature type="signal peptide" evidence="2">
    <location>
        <begin position="1"/>
        <end position="37"/>
    </location>
</feature>